<comment type="caution">
    <text evidence="5">The sequence shown here is derived from an EMBL/GenBank/DDBJ whole genome shotgun (WGS) entry which is preliminary data.</text>
</comment>
<feature type="compositionally biased region" description="Acidic residues" evidence="2">
    <location>
        <begin position="455"/>
        <end position="484"/>
    </location>
</feature>
<evidence type="ECO:0000259" key="4">
    <source>
        <dbReference type="Pfam" id="PF24564"/>
    </source>
</evidence>
<evidence type="ECO:0000259" key="3">
    <source>
        <dbReference type="Pfam" id="PF00350"/>
    </source>
</evidence>
<evidence type="ECO:0000256" key="1">
    <source>
        <dbReference type="SAM" id="Coils"/>
    </source>
</evidence>
<dbReference type="Gene3D" id="3.40.50.300">
    <property type="entry name" value="P-loop containing nucleotide triphosphate hydrolases"/>
    <property type="match status" value="1"/>
</dbReference>
<proteinExistence type="predicted"/>
<dbReference type="AlphaFoldDB" id="A0A9P4I313"/>
<reference evidence="5" key="1">
    <citation type="journal article" date="2020" name="Stud. Mycol.">
        <title>101 Dothideomycetes genomes: a test case for predicting lifestyles and emergence of pathogens.</title>
        <authorList>
            <person name="Haridas S."/>
            <person name="Albert R."/>
            <person name="Binder M."/>
            <person name="Bloem J."/>
            <person name="Labutti K."/>
            <person name="Salamov A."/>
            <person name="Andreopoulos B."/>
            <person name="Baker S."/>
            <person name="Barry K."/>
            <person name="Bills G."/>
            <person name="Bluhm B."/>
            <person name="Cannon C."/>
            <person name="Castanera R."/>
            <person name="Culley D."/>
            <person name="Daum C."/>
            <person name="Ezra D."/>
            <person name="Gonzalez J."/>
            <person name="Henrissat B."/>
            <person name="Kuo A."/>
            <person name="Liang C."/>
            <person name="Lipzen A."/>
            <person name="Lutzoni F."/>
            <person name="Magnuson J."/>
            <person name="Mondo S."/>
            <person name="Nolan M."/>
            <person name="Ohm R."/>
            <person name="Pangilinan J."/>
            <person name="Park H.-J."/>
            <person name="Ramirez L."/>
            <person name="Alfaro M."/>
            <person name="Sun H."/>
            <person name="Tritt A."/>
            <person name="Yoshinaga Y."/>
            <person name="Zwiers L.-H."/>
            <person name="Turgeon B."/>
            <person name="Goodwin S."/>
            <person name="Spatafora J."/>
            <person name="Crous P."/>
            <person name="Grigoriev I."/>
        </authorList>
    </citation>
    <scope>NUCLEOTIDE SEQUENCE</scope>
    <source>
        <strain evidence="5">CBS 121410</strain>
    </source>
</reference>
<dbReference type="Proteomes" id="UP000799776">
    <property type="component" value="Unassembled WGS sequence"/>
</dbReference>
<protein>
    <recommendedName>
        <fullName evidence="7">Nuclear GTPase SLIP-GC</fullName>
    </recommendedName>
</protein>
<dbReference type="SUPFAM" id="SSF52540">
    <property type="entry name" value="P-loop containing nucleoside triphosphate hydrolases"/>
    <property type="match status" value="1"/>
</dbReference>
<feature type="domain" description="DUF7605" evidence="4">
    <location>
        <begin position="747"/>
        <end position="907"/>
    </location>
</feature>
<dbReference type="PANTHER" id="PTHR36681">
    <property type="entry name" value="NUCLEAR GTPASE, GERMINAL CENTER-ASSOCIATED, TANDEM DUPLICATE 3"/>
    <property type="match status" value="1"/>
</dbReference>
<accession>A0A9P4I313</accession>
<evidence type="ECO:0008006" key="7">
    <source>
        <dbReference type="Google" id="ProtNLM"/>
    </source>
</evidence>
<feature type="compositionally biased region" description="Basic residues" evidence="2">
    <location>
        <begin position="433"/>
        <end position="451"/>
    </location>
</feature>
<feature type="coiled-coil region" evidence="1">
    <location>
        <begin position="368"/>
        <end position="402"/>
    </location>
</feature>
<dbReference type="InterPro" id="IPR045063">
    <property type="entry name" value="Dynamin_N"/>
</dbReference>
<name>A0A9P4I313_9PEZI</name>
<feature type="domain" description="Dynamin N-terminal" evidence="3">
    <location>
        <begin position="88"/>
        <end position="324"/>
    </location>
</feature>
<dbReference type="EMBL" id="ML978711">
    <property type="protein sequence ID" value="KAF2091800.1"/>
    <property type="molecule type" value="Genomic_DNA"/>
</dbReference>
<dbReference type="PANTHER" id="PTHR36681:SF3">
    <property type="entry name" value="NUCLEAR GTPASE, GERMINAL CENTER-ASSOCIATED, TANDEM DUPLICATE 3"/>
    <property type="match status" value="1"/>
</dbReference>
<keyword evidence="1" id="KW-0175">Coiled coil</keyword>
<evidence type="ECO:0000313" key="6">
    <source>
        <dbReference type="Proteomes" id="UP000799776"/>
    </source>
</evidence>
<feature type="region of interest" description="Disordered" evidence="2">
    <location>
        <begin position="424"/>
        <end position="494"/>
    </location>
</feature>
<evidence type="ECO:0000313" key="5">
    <source>
        <dbReference type="EMBL" id="KAF2091800.1"/>
    </source>
</evidence>
<organism evidence="5 6">
    <name type="scientific">Saccharata proteae CBS 121410</name>
    <dbReference type="NCBI Taxonomy" id="1314787"/>
    <lineage>
        <taxon>Eukaryota</taxon>
        <taxon>Fungi</taxon>
        <taxon>Dikarya</taxon>
        <taxon>Ascomycota</taxon>
        <taxon>Pezizomycotina</taxon>
        <taxon>Dothideomycetes</taxon>
        <taxon>Dothideomycetes incertae sedis</taxon>
        <taxon>Botryosphaeriales</taxon>
        <taxon>Saccharataceae</taxon>
        <taxon>Saccharata</taxon>
    </lineage>
</organism>
<gene>
    <name evidence="5" type="ORF">K490DRAFT_32560</name>
</gene>
<sequence length="939" mass="105747">MDERTSPQIDDHGEESEGRRQHVFLQQLLEKNKDDPDVLESGVQAGLGLIEKMRDSLDKYTNDSTDASEWLNALEAIKKQAVRTKTIVGVVGNTGAGKSSVINAILDEEKLVPTNCMRACTAVVTELSYNDCEDENSKYRAEVEFIKQEEWQKDLELCLTDLLDGSGNVSKDASNADSDAGIAYAKIKAVYPYHTREMLKDASIQGLMKEISAKNLLGTTKFINERTPEQFHTRLQRWVDSKDRGKADDKKVQSAMEYWPLIKVVKIYTKSPALSTGAVIVDLPGVQDDNAARRAVAEGYMKQCTGLWILAPITRAVNDKAAKNLLGDAFKRILKYDGTYSAVTFICSKTDDISMTEALDTLNLRDTAQKSLDEFDNNAAEIKKLQNQLKECRESKAAYRESKDKFDEQIEVWEELKDKIEDGKTVYEPSQSTKKRKRDSKKSKSTGKKRRGNDSDDDFIDDAEEVESTEDESSPEDDEADDVEERVPLTEDNIVAKLRELKQQKKDARQEERLLEEKASELNDQIKHSKKREFELESEINALIIQARNEFSKTAIQEDFALGIKELDQETAEEEDEENWNPEEDIRDYEEVKRSLPVFCISSRAYQKLSGRLKRDKAVPGFNNAEETGIPQLQAHCKKLTEAGRAAACRRFLGDLTQLMNSMELWSSNDGTGVKMSEREKKAEHAFLEKELLKVGRGLDNIVGECLDDMTAVLTEHIYDKYDEIIPKAADAAVPTATGWGAPKHAGGLHFQTYKATVRRNGVYKGASGPRDLNGELVEPIIKNLATGWERAFQRRLPMQVANFTRKTVNLLRHFNDVVQKRAQDTGASLAGLAALNRQLQGYEPHLNEHAKVVVELMTATQRDASREFIPAIGLAMSHAYLVCSEERGGGMFMRMKAAMLDHVTQARNTMFRDACQGVKDNLNAMCEDIKQVMRDRAE</sequence>
<evidence type="ECO:0000256" key="2">
    <source>
        <dbReference type="SAM" id="MobiDB-lite"/>
    </source>
</evidence>
<feature type="region of interest" description="Disordered" evidence="2">
    <location>
        <begin position="1"/>
        <end position="20"/>
    </location>
</feature>
<feature type="non-terminal residue" evidence="5">
    <location>
        <position position="939"/>
    </location>
</feature>
<dbReference type="InterPro" id="IPR056024">
    <property type="entry name" value="DUF7605"/>
</dbReference>
<dbReference type="OrthoDB" id="3598281at2759"/>
<dbReference type="Pfam" id="PF00350">
    <property type="entry name" value="Dynamin_N"/>
    <property type="match status" value="1"/>
</dbReference>
<keyword evidence="6" id="KW-1185">Reference proteome</keyword>
<dbReference type="Pfam" id="PF24564">
    <property type="entry name" value="DUF7605"/>
    <property type="match status" value="1"/>
</dbReference>
<dbReference type="InterPro" id="IPR027417">
    <property type="entry name" value="P-loop_NTPase"/>
</dbReference>